<organism evidence="2 3">
    <name type="scientific">Nocardia jinanensis</name>
    <dbReference type="NCBI Taxonomy" id="382504"/>
    <lineage>
        <taxon>Bacteria</taxon>
        <taxon>Bacillati</taxon>
        <taxon>Actinomycetota</taxon>
        <taxon>Actinomycetes</taxon>
        <taxon>Mycobacteriales</taxon>
        <taxon>Nocardiaceae</taxon>
        <taxon>Nocardia</taxon>
    </lineage>
</organism>
<comment type="caution">
    <text evidence="2">The sequence shown here is derived from an EMBL/GenBank/DDBJ whole genome shotgun (WGS) entry which is preliminary data.</text>
</comment>
<accession>A0A917RYK1</accession>
<gene>
    <name evidence="2" type="ORF">GCM10011588_69700</name>
</gene>
<protein>
    <submittedName>
        <fullName evidence="2">Uncharacterized protein</fullName>
    </submittedName>
</protein>
<dbReference type="AlphaFoldDB" id="A0A917RYK1"/>
<keyword evidence="3" id="KW-1185">Reference proteome</keyword>
<dbReference type="Proteomes" id="UP000638263">
    <property type="component" value="Unassembled WGS sequence"/>
</dbReference>
<keyword evidence="1" id="KW-0472">Membrane</keyword>
<evidence type="ECO:0000313" key="2">
    <source>
        <dbReference type="EMBL" id="GGL45094.1"/>
    </source>
</evidence>
<evidence type="ECO:0000256" key="1">
    <source>
        <dbReference type="SAM" id="Phobius"/>
    </source>
</evidence>
<proteinExistence type="predicted"/>
<feature type="transmembrane region" description="Helical" evidence="1">
    <location>
        <begin position="184"/>
        <end position="204"/>
    </location>
</feature>
<feature type="transmembrane region" description="Helical" evidence="1">
    <location>
        <begin position="154"/>
        <end position="178"/>
    </location>
</feature>
<reference evidence="2" key="2">
    <citation type="submission" date="2020-09" db="EMBL/GenBank/DDBJ databases">
        <authorList>
            <person name="Sun Q."/>
            <person name="Zhou Y."/>
        </authorList>
    </citation>
    <scope>NUCLEOTIDE SEQUENCE</scope>
    <source>
        <strain evidence="2">CGMCC 4.3508</strain>
    </source>
</reference>
<keyword evidence="1" id="KW-1133">Transmembrane helix</keyword>
<keyword evidence="1" id="KW-0812">Transmembrane</keyword>
<reference evidence="2" key="1">
    <citation type="journal article" date="2014" name="Int. J. Syst. Evol. Microbiol.">
        <title>Complete genome sequence of Corynebacterium casei LMG S-19264T (=DSM 44701T), isolated from a smear-ripened cheese.</title>
        <authorList>
            <consortium name="US DOE Joint Genome Institute (JGI-PGF)"/>
            <person name="Walter F."/>
            <person name="Albersmeier A."/>
            <person name="Kalinowski J."/>
            <person name="Ruckert C."/>
        </authorList>
    </citation>
    <scope>NUCLEOTIDE SEQUENCE</scope>
    <source>
        <strain evidence="2">CGMCC 4.3508</strain>
    </source>
</reference>
<dbReference type="EMBL" id="BMMH01000038">
    <property type="protein sequence ID" value="GGL45094.1"/>
    <property type="molecule type" value="Genomic_DNA"/>
</dbReference>
<sequence>MKRIIPEPEFYHPNGDAEIVSDTSTPTPMTYQRPWTHENDVTIRLRRPLKPLPNTRILWQKSGRPLRVVPLELEVAQPLPEVCAAHGRPATGSSTVRTLFFDTDAHPRFHNRRSIQEFLKALMKSAWIAPVSTIVTGEWPICHRCARRARIYRYVVYGILAVMAANFAAFLTVSFAHIDWLKPWFGSAFCPGSILGFMIVVHLFDKSVDPVKFRPIYDERFAFVQAHPEFRRALQIDMPPGSTNPPR</sequence>
<evidence type="ECO:0000313" key="3">
    <source>
        <dbReference type="Proteomes" id="UP000638263"/>
    </source>
</evidence>
<name>A0A917RYK1_9NOCA</name>